<keyword evidence="7" id="KW-1185">Reference proteome</keyword>
<name>A0ABQ5KJB3_9EUKA</name>
<dbReference type="Gene3D" id="6.10.140.1730">
    <property type="match status" value="1"/>
</dbReference>
<keyword evidence="2 4" id="KW-0689">Ribosomal protein</keyword>
<evidence type="ECO:0000256" key="1">
    <source>
        <dbReference type="ARBA" id="ARBA00010247"/>
    </source>
</evidence>
<evidence type="ECO:0000313" key="7">
    <source>
        <dbReference type="Proteomes" id="UP001057375"/>
    </source>
</evidence>
<evidence type="ECO:0000256" key="4">
    <source>
        <dbReference type="RuleBase" id="RU364026"/>
    </source>
</evidence>
<dbReference type="InterPro" id="IPR002673">
    <property type="entry name" value="Ribosomal_eL29"/>
</dbReference>
<protein>
    <recommendedName>
        <fullName evidence="4">60S ribosomal protein L29</fullName>
    </recommendedName>
</protein>
<keyword evidence="3 4" id="KW-0687">Ribonucleoprotein</keyword>
<feature type="compositionally biased region" description="Basic residues" evidence="5">
    <location>
        <begin position="27"/>
        <end position="39"/>
    </location>
</feature>
<accession>A0ABQ5KJB3</accession>
<comment type="caution">
    <text evidence="6">The sequence shown here is derived from an EMBL/GenBank/DDBJ whole genome shotgun (WGS) entry which is preliminary data.</text>
</comment>
<dbReference type="EMBL" id="BQXS01009693">
    <property type="protein sequence ID" value="GKT31539.1"/>
    <property type="molecule type" value="Genomic_DNA"/>
</dbReference>
<sequence length="81" mass="9660">MIIAILSFLYIMPKRANGTYRHESTKNHKNGIKKPRHQRFSSTKGMGQKFLRNQKWARAHSRKRAFAIKRAYDRKDTVKEE</sequence>
<dbReference type="PANTHER" id="PTHR12884">
    <property type="entry name" value="60S RIBOSOMAL PROTEIN L29"/>
    <property type="match status" value="1"/>
</dbReference>
<dbReference type="GO" id="GO:0005840">
    <property type="term" value="C:ribosome"/>
    <property type="evidence" value="ECO:0007669"/>
    <property type="project" value="UniProtKB-KW"/>
</dbReference>
<dbReference type="Pfam" id="PF01779">
    <property type="entry name" value="Ribosomal_L29e"/>
    <property type="match status" value="1"/>
</dbReference>
<organism evidence="6 7">
    <name type="scientific">Aduncisulcus paluster</name>
    <dbReference type="NCBI Taxonomy" id="2918883"/>
    <lineage>
        <taxon>Eukaryota</taxon>
        <taxon>Metamonada</taxon>
        <taxon>Carpediemonas-like organisms</taxon>
        <taxon>Aduncisulcus</taxon>
    </lineage>
</organism>
<gene>
    <name evidence="6" type="ORF">ADUPG1_005950</name>
</gene>
<evidence type="ECO:0000256" key="5">
    <source>
        <dbReference type="SAM" id="MobiDB-lite"/>
    </source>
</evidence>
<dbReference type="Proteomes" id="UP001057375">
    <property type="component" value="Unassembled WGS sequence"/>
</dbReference>
<evidence type="ECO:0000256" key="2">
    <source>
        <dbReference type="ARBA" id="ARBA00022980"/>
    </source>
</evidence>
<evidence type="ECO:0000256" key="3">
    <source>
        <dbReference type="ARBA" id="ARBA00023274"/>
    </source>
</evidence>
<reference evidence="6" key="1">
    <citation type="submission" date="2022-03" db="EMBL/GenBank/DDBJ databases">
        <title>Draft genome sequence of Aduncisulcus paluster, a free-living microaerophilic Fornicata.</title>
        <authorList>
            <person name="Yuyama I."/>
            <person name="Kume K."/>
            <person name="Tamura T."/>
            <person name="Inagaki Y."/>
            <person name="Hashimoto T."/>
        </authorList>
    </citation>
    <scope>NUCLEOTIDE SEQUENCE</scope>
    <source>
        <strain evidence="6">NY0171</strain>
    </source>
</reference>
<comment type="similarity">
    <text evidence="1 4">Belongs to the eukaryotic ribosomal protein eL29 family.</text>
</comment>
<feature type="region of interest" description="Disordered" evidence="5">
    <location>
        <begin position="20"/>
        <end position="47"/>
    </location>
</feature>
<evidence type="ECO:0000313" key="6">
    <source>
        <dbReference type="EMBL" id="GKT31539.1"/>
    </source>
</evidence>
<dbReference type="PANTHER" id="PTHR12884:SF0">
    <property type="entry name" value="60S RIBOSOMAL PROTEIN L29"/>
    <property type="match status" value="1"/>
</dbReference>
<proteinExistence type="inferred from homology"/>